<sequence>MLRKIQKSDQEAFLALSKEFYQSDAVSHPVPESYHLRAFQEMMRSDAYLEGYIFELEGQIVGYALTAKTFSPEAGGMALWLEEVYIRPAFRSHGLGREFFEYVEALEGFARLRLEVAPENTRAIQLYERLGYQPLDYLQRVRDRG</sequence>
<accession>A0A9D1ICG5</accession>
<reference evidence="2" key="2">
    <citation type="journal article" date="2021" name="PeerJ">
        <title>Extensive microbial diversity within the chicken gut microbiome revealed by metagenomics and culture.</title>
        <authorList>
            <person name="Gilroy R."/>
            <person name="Ravi A."/>
            <person name="Getino M."/>
            <person name="Pursley I."/>
            <person name="Horton D.L."/>
            <person name="Alikhan N.F."/>
            <person name="Baker D."/>
            <person name="Gharbi K."/>
            <person name="Hall N."/>
            <person name="Watson M."/>
            <person name="Adriaenssens E.M."/>
            <person name="Foster-Nyarko E."/>
            <person name="Jarju S."/>
            <person name="Secka A."/>
            <person name="Antonio M."/>
            <person name="Oren A."/>
            <person name="Chaudhuri R.R."/>
            <person name="La Ragione R."/>
            <person name="Hildebrand F."/>
            <person name="Pallen M.J."/>
        </authorList>
    </citation>
    <scope>NUCLEOTIDE SEQUENCE</scope>
    <source>
        <strain evidence="2">ChiHcec3-11533</strain>
    </source>
</reference>
<evidence type="ECO:0000313" key="3">
    <source>
        <dbReference type="Proteomes" id="UP000824072"/>
    </source>
</evidence>
<name>A0A9D1ICG5_9FIRM</name>
<reference evidence="2" key="1">
    <citation type="submission" date="2020-10" db="EMBL/GenBank/DDBJ databases">
        <authorList>
            <person name="Gilroy R."/>
        </authorList>
    </citation>
    <scope>NUCLEOTIDE SEQUENCE</scope>
    <source>
        <strain evidence="2">ChiHcec3-11533</strain>
    </source>
</reference>
<dbReference type="GO" id="GO:0016747">
    <property type="term" value="F:acyltransferase activity, transferring groups other than amino-acyl groups"/>
    <property type="evidence" value="ECO:0007669"/>
    <property type="project" value="InterPro"/>
</dbReference>
<dbReference type="Proteomes" id="UP000824072">
    <property type="component" value="Unassembled WGS sequence"/>
</dbReference>
<dbReference type="PROSITE" id="PS51186">
    <property type="entry name" value="GNAT"/>
    <property type="match status" value="1"/>
</dbReference>
<comment type="caution">
    <text evidence="2">The sequence shown here is derived from an EMBL/GenBank/DDBJ whole genome shotgun (WGS) entry which is preliminary data.</text>
</comment>
<evidence type="ECO:0000313" key="2">
    <source>
        <dbReference type="EMBL" id="HIU33454.1"/>
    </source>
</evidence>
<dbReference type="InterPro" id="IPR050276">
    <property type="entry name" value="MshD_Acetyltransferase"/>
</dbReference>
<dbReference type="PANTHER" id="PTHR43617">
    <property type="entry name" value="L-AMINO ACID N-ACETYLTRANSFERASE"/>
    <property type="match status" value="1"/>
</dbReference>
<proteinExistence type="predicted"/>
<organism evidence="2 3">
    <name type="scientific">Candidatus Pullichristensenella excrementigallinarum</name>
    <dbReference type="NCBI Taxonomy" id="2840907"/>
    <lineage>
        <taxon>Bacteria</taxon>
        <taxon>Bacillati</taxon>
        <taxon>Bacillota</taxon>
        <taxon>Clostridia</taxon>
        <taxon>Candidatus Pullichristensenella</taxon>
    </lineage>
</organism>
<dbReference type="Pfam" id="PF00583">
    <property type="entry name" value="Acetyltransf_1"/>
    <property type="match status" value="1"/>
</dbReference>
<evidence type="ECO:0000259" key="1">
    <source>
        <dbReference type="PROSITE" id="PS51186"/>
    </source>
</evidence>
<gene>
    <name evidence="2" type="ORF">IAB02_02700</name>
</gene>
<dbReference type="InterPro" id="IPR000182">
    <property type="entry name" value="GNAT_dom"/>
</dbReference>
<dbReference type="Gene3D" id="3.40.630.30">
    <property type="match status" value="1"/>
</dbReference>
<dbReference type="CDD" id="cd04301">
    <property type="entry name" value="NAT_SF"/>
    <property type="match status" value="1"/>
</dbReference>
<dbReference type="EMBL" id="DVMU01000060">
    <property type="protein sequence ID" value="HIU33454.1"/>
    <property type="molecule type" value="Genomic_DNA"/>
</dbReference>
<dbReference type="InterPro" id="IPR016181">
    <property type="entry name" value="Acyl_CoA_acyltransferase"/>
</dbReference>
<dbReference type="SUPFAM" id="SSF55729">
    <property type="entry name" value="Acyl-CoA N-acyltransferases (Nat)"/>
    <property type="match status" value="1"/>
</dbReference>
<protein>
    <submittedName>
        <fullName evidence="2">GNAT family N-acetyltransferase</fullName>
    </submittedName>
</protein>
<dbReference type="AlphaFoldDB" id="A0A9D1ICG5"/>
<feature type="domain" description="N-acetyltransferase" evidence="1">
    <location>
        <begin position="1"/>
        <end position="145"/>
    </location>
</feature>